<organism evidence="6 7">
    <name type="scientific">Woeseia oceani</name>
    <dbReference type="NCBI Taxonomy" id="1548547"/>
    <lineage>
        <taxon>Bacteria</taxon>
        <taxon>Pseudomonadati</taxon>
        <taxon>Pseudomonadota</taxon>
        <taxon>Gammaproteobacteria</taxon>
        <taxon>Woeseiales</taxon>
        <taxon>Woeseiaceae</taxon>
        <taxon>Woeseia</taxon>
    </lineage>
</organism>
<evidence type="ECO:0000256" key="1">
    <source>
        <dbReference type="ARBA" id="ARBA00007970"/>
    </source>
</evidence>
<evidence type="ECO:0000259" key="5">
    <source>
        <dbReference type="Pfam" id="PF00155"/>
    </source>
</evidence>
<keyword evidence="3" id="KW-0808">Transferase</keyword>
<dbReference type="CDD" id="cd00609">
    <property type="entry name" value="AAT_like"/>
    <property type="match status" value="1"/>
</dbReference>
<dbReference type="Proteomes" id="UP000092695">
    <property type="component" value="Chromosome"/>
</dbReference>
<keyword evidence="2" id="KW-0032">Aminotransferase</keyword>
<dbReference type="Gene3D" id="3.90.1150.10">
    <property type="entry name" value="Aspartate Aminotransferase, domain 1"/>
    <property type="match status" value="1"/>
</dbReference>
<dbReference type="GO" id="GO:0030170">
    <property type="term" value="F:pyridoxal phosphate binding"/>
    <property type="evidence" value="ECO:0007669"/>
    <property type="project" value="InterPro"/>
</dbReference>
<dbReference type="InterPro" id="IPR006311">
    <property type="entry name" value="TAT_signal"/>
</dbReference>
<comment type="similarity">
    <text evidence="1">Belongs to the class-II pyridoxal-phosphate-dependent aminotransferase family. Histidinol-phosphate aminotransferase subfamily.</text>
</comment>
<dbReference type="EMBL" id="CP016268">
    <property type="protein sequence ID" value="ANO51322.1"/>
    <property type="molecule type" value="Genomic_DNA"/>
</dbReference>
<feature type="domain" description="Aminotransferase class I/classII large" evidence="5">
    <location>
        <begin position="56"/>
        <end position="372"/>
    </location>
</feature>
<proteinExistence type="inferred from homology"/>
<protein>
    <recommendedName>
        <fullName evidence="5">Aminotransferase class I/classII large domain-containing protein</fullName>
    </recommendedName>
</protein>
<dbReference type="PANTHER" id="PTHR43643:SF3">
    <property type="entry name" value="HISTIDINOL-PHOSPHATE AMINOTRANSFERASE"/>
    <property type="match status" value="1"/>
</dbReference>
<dbReference type="SUPFAM" id="SSF53383">
    <property type="entry name" value="PLP-dependent transferases"/>
    <property type="match status" value="1"/>
</dbReference>
<dbReference type="InterPro" id="IPR015421">
    <property type="entry name" value="PyrdxlP-dep_Trfase_major"/>
</dbReference>
<dbReference type="Gene3D" id="3.40.640.10">
    <property type="entry name" value="Type I PLP-dependent aspartate aminotransferase-like (Major domain)"/>
    <property type="match status" value="1"/>
</dbReference>
<dbReference type="InterPro" id="IPR015424">
    <property type="entry name" value="PyrdxlP-dep_Trfase"/>
</dbReference>
<dbReference type="PROSITE" id="PS51318">
    <property type="entry name" value="TAT"/>
    <property type="match status" value="1"/>
</dbReference>
<dbReference type="OrthoDB" id="9813612at2"/>
<keyword evidence="4" id="KW-0663">Pyridoxal phosphate</keyword>
<evidence type="ECO:0000256" key="2">
    <source>
        <dbReference type="ARBA" id="ARBA00022576"/>
    </source>
</evidence>
<dbReference type="InterPro" id="IPR015422">
    <property type="entry name" value="PyrdxlP-dep_Trfase_small"/>
</dbReference>
<evidence type="ECO:0000256" key="4">
    <source>
        <dbReference type="ARBA" id="ARBA00022898"/>
    </source>
</evidence>
<dbReference type="InterPro" id="IPR004839">
    <property type="entry name" value="Aminotransferase_I/II_large"/>
</dbReference>
<accession>A0A193LFP4</accession>
<dbReference type="InterPro" id="IPR050106">
    <property type="entry name" value="HistidinolP_aminotransfase"/>
</dbReference>
<dbReference type="STRING" id="1548547.BA177_09030"/>
<evidence type="ECO:0000313" key="6">
    <source>
        <dbReference type="EMBL" id="ANO51322.1"/>
    </source>
</evidence>
<dbReference type="Pfam" id="PF00155">
    <property type="entry name" value="Aminotran_1_2"/>
    <property type="match status" value="1"/>
</dbReference>
<keyword evidence="7" id="KW-1185">Reference proteome</keyword>
<dbReference type="AlphaFoldDB" id="A0A193LFP4"/>
<reference evidence="6 7" key="1">
    <citation type="submission" date="2016-06" db="EMBL/GenBank/DDBJ databases">
        <title>Complete genome sequence of a deep-branching marine Gamma Proteobacterium Woeseia oceani type strain XK5.</title>
        <authorList>
            <person name="Mu D."/>
            <person name="Du Z."/>
        </authorList>
    </citation>
    <scope>NUCLEOTIDE SEQUENCE [LARGE SCALE GENOMIC DNA]</scope>
    <source>
        <strain evidence="6 7">XK5</strain>
    </source>
</reference>
<dbReference type="RefSeq" id="WP_068615560.1">
    <property type="nucleotide sequence ID" value="NZ_CP016268.1"/>
</dbReference>
<dbReference type="KEGG" id="woc:BA177_09030"/>
<dbReference type="GO" id="GO:0008483">
    <property type="term" value="F:transaminase activity"/>
    <property type="evidence" value="ECO:0007669"/>
    <property type="project" value="UniProtKB-KW"/>
</dbReference>
<evidence type="ECO:0000313" key="7">
    <source>
        <dbReference type="Proteomes" id="UP000092695"/>
    </source>
</evidence>
<gene>
    <name evidence="6" type="ORF">BA177_09030</name>
</gene>
<name>A0A193LFP4_9GAMM</name>
<sequence length="380" mass="41797">MARITRRQLLQGGGALSIGLLPGLATATAGPVAGFMQSAVAAGTVVQRPDYMIRAGTNENPWGPSRVALKAINGAIDLSNQYGGITDEMLALMSSLENVAADHIAIGTGSGEILKTAGMIASMQSGSVVCADPTYQDLVRYAGRAGSQIIRVPVDEGLNIDLEAMAKAIRRDTRLVYIVNPNNPIPSIIEKDRLKSFVETISKDRLVFVDEAYHEFVDNPEYGSMMELVRKGNRNLVVARTASKIHGLAGLRIGFAYAHPELITEINERKTGQINILGIKAAYASYQDEEFQNFTIRKNKESLAIVEGMFEELGLCYVKSNANFSFFETGIPVEELNARLREEGIYSGRPFPPFLNWSRISMAKPEEMRYYVQTYKRLFG</sequence>
<dbReference type="PANTHER" id="PTHR43643">
    <property type="entry name" value="HISTIDINOL-PHOSPHATE AMINOTRANSFERASE 2"/>
    <property type="match status" value="1"/>
</dbReference>
<evidence type="ECO:0000256" key="3">
    <source>
        <dbReference type="ARBA" id="ARBA00022679"/>
    </source>
</evidence>